<keyword evidence="3" id="KW-1185">Reference proteome</keyword>
<evidence type="ECO:0000313" key="2">
    <source>
        <dbReference type="EnsemblMetazoa" id="G20902.1:cds"/>
    </source>
</evidence>
<accession>A0A8W8JUJ2</accession>
<protein>
    <recommendedName>
        <fullName evidence="1">Kazal-like domain-containing protein</fullName>
    </recommendedName>
</protein>
<organism evidence="2 3">
    <name type="scientific">Magallana gigas</name>
    <name type="common">Pacific oyster</name>
    <name type="synonym">Crassostrea gigas</name>
    <dbReference type="NCBI Taxonomy" id="29159"/>
    <lineage>
        <taxon>Eukaryota</taxon>
        <taxon>Metazoa</taxon>
        <taxon>Spiralia</taxon>
        <taxon>Lophotrochozoa</taxon>
        <taxon>Mollusca</taxon>
        <taxon>Bivalvia</taxon>
        <taxon>Autobranchia</taxon>
        <taxon>Pteriomorphia</taxon>
        <taxon>Ostreida</taxon>
        <taxon>Ostreoidea</taxon>
        <taxon>Ostreidae</taxon>
        <taxon>Magallana</taxon>
    </lineage>
</organism>
<dbReference type="PANTHER" id="PTHR21131">
    <property type="entry name" value="SERINE-TYPE ENDOPEPTIDASE INHIBITOR"/>
    <property type="match status" value="1"/>
</dbReference>
<dbReference type="InterPro" id="IPR053265">
    <property type="entry name" value="Serpin"/>
</dbReference>
<feature type="domain" description="Kazal-like" evidence="1">
    <location>
        <begin position="86"/>
        <end position="132"/>
    </location>
</feature>
<dbReference type="AlphaFoldDB" id="A0A8W8JUJ2"/>
<feature type="domain" description="Kazal-like" evidence="1">
    <location>
        <begin position="41"/>
        <end position="80"/>
    </location>
</feature>
<dbReference type="PROSITE" id="PS00282">
    <property type="entry name" value="KAZAL_1"/>
    <property type="match status" value="1"/>
</dbReference>
<name>A0A8W8JUJ2_MAGGI</name>
<evidence type="ECO:0000313" key="3">
    <source>
        <dbReference type="Proteomes" id="UP000005408"/>
    </source>
</evidence>
<reference evidence="2" key="1">
    <citation type="submission" date="2022-08" db="UniProtKB">
        <authorList>
            <consortium name="EnsemblMetazoa"/>
        </authorList>
    </citation>
    <scope>IDENTIFICATION</scope>
    <source>
        <strain evidence="2">05x7-T-G4-1.051#20</strain>
    </source>
</reference>
<dbReference type="PROSITE" id="PS51465">
    <property type="entry name" value="KAZAL_2"/>
    <property type="match status" value="2"/>
</dbReference>
<dbReference type="InterPro" id="IPR036058">
    <property type="entry name" value="Kazal_dom_sf"/>
</dbReference>
<proteinExistence type="predicted"/>
<dbReference type="SUPFAM" id="SSF100895">
    <property type="entry name" value="Kazal-type serine protease inhibitors"/>
    <property type="match status" value="2"/>
</dbReference>
<dbReference type="SMART" id="SM00280">
    <property type="entry name" value="KAZAL"/>
    <property type="match status" value="2"/>
</dbReference>
<sequence length="135" mass="14430">MLPCAMLEAVSWGGLNNAHNCSFTQVYTDMKTGLIIVGAVLAAVALCDARSPPRPQVCTTDWKPVCGVDNKTYGNVCMAKAKGVPIAKPGECKKCPCPKIMKPVCGVNKVTYDNKCLAECAGVMFFPGPCKRRTD</sequence>
<dbReference type="InterPro" id="IPR002350">
    <property type="entry name" value="Kazal_dom"/>
</dbReference>
<dbReference type="EnsemblMetazoa" id="G20902.1">
    <property type="protein sequence ID" value="G20902.1:cds"/>
    <property type="gene ID" value="G20902"/>
</dbReference>
<dbReference type="Pfam" id="PF00050">
    <property type="entry name" value="Kazal_1"/>
    <property type="match status" value="2"/>
</dbReference>
<evidence type="ECO:0000259" key="1">
    <source>
        <dbReference type="PROSITE" id="PS51465"/>
    </source>
</evidence>
<dbReference type="Proteomes" id="UP000005408">
    <property type="component" value="Unassembled WGS sequence"/>
</dbReference>
<dbReference type="CDD" id="cd00104">
    <property type="entry name" value="KAZAL_FS"/>
    <property type="match status" value="2"/>
</dbReference>
<dbReference type="PANTHER" id="PTHR21131:SF0">
    <property type="entry name" value="GEO10195P1-RELATED"/>
    <property type="match status" value="1"/>
</dbReference>
<dbReference type="Gene3D" id="3.30.60.30">
    <property type="match status" value="2"/>
</dbReference>